<dbReference type="Proteomes" id="UP001595916">
    <property type="component" value="Unassembled WGS sequence"/>
</dbReference>
<keyword evidence="2 3" id="KW-0808">Transferase</keyword>
<gene>
    <name evidence="3" type="primary">rsmD</name>
    <name evidence="3" type="ORF">ACFO4R_03215</name>
</gene>
<comment type="caution">
    <text evidence="3">The sequence shown here is derived from an EMBL/GenBank/DDBJ whole genome shotgun (WGS) entry which is preliminary data.</text>
</comment>
<reference evidence="4" key="1">
    <citation type="journal article" date="2019" name="Int. J. Syst. Evol. Microbiol.">
        <title>The Global Catalogue of Microorganisms (GCM) 10K type strain sequencing project: providing services to taxonomists for standard genome sequencing and annotation.</title>
        <authorList>
            <consortium name="The Broad Institute Genomics Platform"/>
            <consortium name="The Broad Institute Genome Sequencing Center for Infectious Disease"/>
            <person name="Wu L."/>
            <person name="Ma J."/>
        </authorList>
    </citation>
    <scope>NUCLEOTIDE SEQUENCE [LARGE SCALE GENOMIC DNA]</scope>
    <source>
        <strain evidence="4">CCUG 46385</strain>
    </source>
</reference>
<dbReference type="NCBIfam" id="TIGR00095">
    <property type="entry name" value="16S rRNA (guanine(966)-N(2))-methyltransferase RsmD"/>
    <property type="match status" value="1"/>
</dbReference>
<keyword evidence="4" id="KW-1185">Reference proteome</keyword>
<dbReference type="InterPro" id="IPR029063">
    <property type="entry name" value="SAM-dependent_MTases_sf"/>
</dbReference>
<dbReference type="PROSITE" id="PS00092">
    <property type="entry name" value="N6_MTASE"/>
    <property type="match status" value="1"/>
</dbReference>
<dbReference type="RefSeq" id="WP_379787570.1">
    <property type="nucleotide sequence ID" value="NZ_JBHSHL010000013.1"/>
</dbReference>
<dbReference type="CDD" id="cd02440">
    <property type="entry name" value="AdoMet_MTases"/>
    <property type="match status" value="1"/>
</dbReference>
<protein>
    <submittedName>
        <fullName evidence="3">16S rRNA (Guanine(966)-N(2))-methyltransferase RsmD</fullName>
        <ecNumber evidence="3">2.1.1.171</ecNumber>
    </submittedName>
</protein>
<evidence type="ECO:0000256" key="2">
    <source>
        <dbReference type="ARBA" id="ARBA00022679"/>
    </source>
</evidence>
<evidence type="ECO:0000313" key="3">
    <source>
        <dbReference type="EMBL" id="MFC4804083.1"/>
    </source>
</evidence>
<dbReference type="Pfam" id="PF03602">
    <property type="entry name" value="Cons_hypoth95"/>
    <property type="match status" value="1"/>
</dbReference>
<accession>A0ABV9QJM6</accession>
<name>A0ABV9QJM6_9FIRM</name>
<dbReference type="InterPro" id="IPR004398">
    <property type="entry name" value="RNA_MeTrfase_RsmD"/>
</dbReference>
<dbReference type="PANTHER" id="PTHR43542">
    <property type="entry name" value="METHYLTRANSFERASE"/>
    <property type="match status" value="1"/>
</dbReference>
<organism evidence="3 4">
    <name type="scientific">Filifactor villosus</name>
    <dbReference type="NCBI Taxonomy" id="29374"/>
    <lineage>
        <taxon>Bacteria</taxon>
        <taxon>Bacillati</taxon>
        <taxon>Bacillota</taxon>
        <taxon>Clostridia</taxon>
        <taxon>Peptostreptococcales</taxon>
        <taxon>Filifactoraceae</taxon>
        <taxon>Filifactor</taxon>
    </lineage>
</organism>
<dbReference type="InterPro" id="IPR002052">
    <property type="entry name" value="DNA_methylase_N6_adenine_CS"/>
</dbReference>
<dbReference type="PANTHER" id="PTHR43542:SF1">
    <property type="entry name" value="METHYLTRANSFERASE"/>
    <property type="match status" value="1"/>
</dbReference>
<dbReference type="PIRSF" id="PIRSF004553">
    <property type="entry name" value="CHP00095"/>
    <property type="match status" value="1"/>
</dbReference>
<dbReference type="GO" id="GO:0052913">
    <property type="term" value="F:16S rRNA (guanine(966)-N(2))-methyltransferase activity"/>
    <property type="evidence" value="ECO:0007669"/>
    <property type="project" value="UniProtKB-EC"/>
</dbReference>
<proteinExistence type="predicted"/>
<dbReference type="EMBL" id="JBHSHL010000013">
    <property type="protein sequence ID" value="MFC4804083.1"/>
    <property type="molecule type" value="Genomic_DNA"/>
</dbReference>
<dbReference type="SUPFAM" id="SSF53335">
    <property type="entry name" value="S-adenosyl-L-methionine-dependent methyltransferases"/>
    <property type="match status" value="1"/>
</dbReference>
<evidence type="ECO:0000313" key="4">
    <source>
        <dbReference type="Proteomes" id="UP001595916"/>
    </source>
</evidence>
<dbReference type="EC" id="2.1.1.171" evidence="3"/>
<sequence length="185" mass="21087">MRVIAGRLRGKKLIPPEDYSVRPTLDRVREAVFSMIAFEIPEAEVLDLFGGTGAMAIEALSRGASRAVVVDKERRSIDLIRKNVSICGLEDKTTIFHEDYAFFLTKTHKMGNKFDIIFVDPPYHGEMLATVLKEIDESDILSEDGYVILETDKGVQSAEETERLIRTKEKVYSKSRICIYRRKQI</sequence>
<dbReference type="Gene3D" id="3.40.50.150">
    <property type="entry name" value="Vaccinia Virus protein VP39"/>
    <property type="match status" value="1"/>
</dbReference>
<evidence type="ECO:0000256" key="1">
    <source>
        <dbReference type="ARBA" id="ARBA00022603"/>
    </source>
</evidence>
<keyword evidence="1 3" id="KW-0489">Methyltransferase</keyword>